<sequence>MKDERTPWTACFHYCARGVPLFCTQVWSKVHRYKCLIGVAPRERSPESRSRHQQLTIRPRSNLVRQRVCSKVAEGRHVVRAVLEVNGNVQRETGKGVENESVSSICSPHNAIGVDSRGDDKSTVFAPIVYLQTVMPRNNCRPGAVLIEFVRLIQMTHPNVIRLSGSGSVGRRRERGCPDVTEACNRVRSIGVTPSVTGSQQDRVRVRFVSQSPANLSSWRDAHARATVYEVEPLAILHLRRTGIVIDILKWSQTLPYYAVAQPSLGCGRHAPCRGR</sequence>
<dbReference type="Proteomes" id="UP001218188">
    <property type="component" value="Unassembled WGS sequence"/>
</dbReference>
<evidence type="ECO:0000313" key="1">
    <source>
        <dbReference type="EMBL" id="KAJ7017869.1"/>
    </source>
</evidence>
<gene>
    <name evidence="1" type="ORF">C8F04DRAFT_1154143</name>
</gene>
<evidence type="ECO:0000313" key="2">
    <source>
        <dbReference type="Proteomes" id="UP001218188"/>
    </source>
</evidence>
<comment type="caution">
    <text evidence="1">The sequence shown here is derived from an EMBL/GenBank/DDBJ whole genome shotgun (WGS) entry which is preliminary data.</text>
</comment>
<dbReference type="EMBL" id="JARJCM010000374">
    <property type="protein sequence ID" value="KAJ7017869.1"/>
    <property type="molecule type" value="Genomic_DNA"/>
</dbReference>
<dbReference type="AlphaFoldDB" id="A0AAD6RYL6"/>
<proteinExistence type="predicted"/>
<accession>A0AAD6RYL6</accession>
<keyword evidence="2" id="KW-1185">Reference proteome</keyword>
<organism evidence="1 2">
    <name type="scientific">Mycena alexandri</name>
    <dbReference type="NCBI Taxonomy" id="1745969"/>
    <lineage>
        <taxon>Eukaryota</taxon>
        <taxon>Fungi</taxon>
        <taxon>Dikarya</taxon>
        <taxon>Basidiomycota</taxon>
        <taxon>Agaricomycotina</taxon>
        <taxon>Agaricomycetes</taxon>
        <taxon>Agaricomycetidae</taxon>
        <taxon>Agaricales</taxon>
        <taxon>Marasmiineae</taxon>
        <taxon>Mycenaceae</taxon>
        <taxon>Mycena</taxon>
    </lineage>
</organism>
<name>A0AAD6RYL6_9AGAR</name>
<reference evidence="1" key="1">
    <citation type="submission" date="2023-03" db="EMBL/GenBank/DDBJ databases">
        <title>Massive genome expansion in bonnet fungi (Mycena s.s.) driven by repeated elements and novel gene families across ecological guilds.</title>
        <authorList>
            <consortium name="Lawrence Berkeley National Laboratory"/>
            <person name="Harder C.B."/>
            <person name="Miyauchi S."/>
            <person name="Viragh M."/>
            <person name="Kuo A."/>
            <person name="Thoen E."/>
            <person name="Andreopoulos B."/>
            <person name="Lu D."/>
            <person name="Skrede I."/>
            <person name="Drula E."/>
            <person name="Henrissat B."/>
            <person name="Morin E."/>
            <person name="Kohler A."/>
            <person name="Barry K."/>
            <person name="LaButti K."/>
            <person name="Morin E."/>
            <person name="Salamov A."/>
            <person name="Lipzen A."/>
            <person name="Mereny Z."/>
            <person name="Hegedus B."/>
            <person name="Baldrian P."/>
            <person name="Stursova M."/>
            <person name="Weitz H."/>
            <person name="Taylor A."/>
            <person name="Grigoriev I.V."/>
            <person name="Nagy L.G."/>
            <person name="Martin F."/>
            <person name="Kauserud H."/>
        </authorList>
    </citation>
    <scope>NUCLEOTIDE SEQUENCE</scope>
    <source>
        <strain evidence="1">CBHHK200</strain>
    </source>
</reference>
<protein>
    <submittedName>
        <fullName evidence="1">Uncharacterized protein</fullName>
    </submittedName>
</protein>